<feature type="domain" description="Peptidase M16 N-terminal" evidence="6">
    <location>
        <begin position="17"/>
        <end position="132"/>
    </location>
</feature>
<dbReference type="SUPFAM" id="SSF63411">
    <property type="entry name" value="LuxS/MPP-like metallohydrolase"/>
    <property type="match status" value="2"/>
</dbReference>
<dbReference type="RefSeq" id="WP_233727889.1">
    <property type="nucleotide sequence ID" value="NZ_JAJVCN010000002.1"/>
</dbReference>
<gene>
    <name evidence="8" type="ORF">LWC34_26845</name>
</gene>
<dbReference type="EMBL" id="JAJVCN010000002">
    <property type="protein sequence ID" value="MCE7006419.1"/>
    <property type="molecule type" value="Genomic_DNA"/>
</dbReference>
<evidence type="ECO:0000313" key="8">
    <source>
        <dbReference type="EMBL" id="MCE7006419.1"/>
    </source>
</evidence>
<sequence length="426" mass="46810">MSQPWVDTFSLSNGLRVVLAPDNAFPLAAVSVHYDVGFRSEPPGCAGFASLLEHLMFQGSESVANPEHSFYVQSSGGSYGGTTYLDYTSYHSVIPAVALERALFLEADRMRAPRLTEENFRRQVAAVKQSVKRNVLDLPYGRFPWALLPSLLHRTFPNACYGYGDFSELDEATLDDGVAFFESYYAPGNAVLAVAGDFAVDEVKDLLEQHFGDVPARQAPHHQPFIDPPPQGEIHGEHYDPNAPLPALAIGYRLPDPATDLDSYLANVMLAILLSDGDKARLRRVVHEVASVVDLTASCGIRAPFDARHPEVFTISCTHVFAPDRERLLGLIDAELALLSKFPPDQAEMSEVVGRWLADHYSQRDILANRARAYGKFELLFDDAAILDRLVDGMRRVTGEHVSAAAEALSPDDRAVLTLRTAGDTL</sequence>
<name>A0ABS8ZF18_9PSEU</name>
<keyword evidence="5" id="KW-0482">Metalloprotease</keyword>
<dbReference type="Pfam" id="PF05193">
    <property type="entry name" value="Peptidase_M16_C"/>
    <property type="match status" value="1"/>
</dbReference>
<evidence type="ECO:0000256" key="2">
    <source>
        <dbReference type="ARBA" id="ARBA00022670"/>
    </source>
</evidence>
<comment type="caution">
    <text evidence="8">The sequence shown here is derived from an EMBL/GenBank/DDBJ whole genome shotgun (WGS) entry which is preliminary data.</text>
</comment>
<evidence type="ECO:0000256" key="5">
    <source>
        <dbReference type="ARBA" id="ARBA00023049"/>
    </source>
</evidence>
<dbReference type="InterPro" id="IPR007863">
    <property type="entry name" value="Peptidase_M16_C"/>
</dbReference>
<dbReference type="Pfam" id="PF00675">
    <property type="entry name" value="Peptidase_M16"/>
    <property type="match status" value="1"/>
</dbReference>
<keyword evidence="9" id="KW-1185">Reference proteome</keyword>
<dbReference type="Proteomes" id="UP001521150">
    <property type="component" value="Unassembled WGS sequence"/>
</dbReference>
<evidence type="ECO:0000259" key="6">
    <source>
        <dbReference type="Pfam" id="PF00675"/>
    </source>
</evidence>
<proteinExistence type="inferred from homology"/>
<evidence type="ECO:0000313" key="9">
    <source>
        <dbReference type="Proteomes" id="UP001521150"/>
    </source>
</evidence>
<protein>
    <submittedName>
        <fullName evidence="8">Insulinase family protein</fullName>
    </submittedName>
</protein>
<dbReference type="InterPro" id="IPR011249">
    <property type="entry name" value="Metalloenz_LuxS/M16"/>
</dbReference>
<evidence type="ECO:0000256" key="1">
    <source>
        <dbReference type="ARBA" id="ARBA00007261"/>
    </source>
</evidence>
<dbReference type="PANTHER" id="PTHR43690:SF17">
    <property type="entry name" value="PROTEIN YHJJ"/>
    <property type="match status" value="1"/>
</dbReference>
<evidence type="ECO:0000256" key="3">
    <source>
        <dbReference type="ARBA" id="ARBA00022801"/>
    </source>
</evidence>
<evidence type="ECO:0000259" key="7">
    <source>
        <dbReference type="Pfam" id="PF05193"/>
    </source>
</evidence>
<dbReference type="InterPro" id="IPR050626">
    <property type="entry name" value="Peptidase_M16"/>
</dbReference>
<keyword evidence="3" id="KW-0378">Hydrolase</keyword>
<organism evidence="8 9">
    <name type="scientific">Kibdelosporangium philippinense</name>
    <dbReference type="NCBI Taxonomy" id="211113"/>
    <lineage>
        <taxon>Bacteria</taxon>
        <taxon>Bacillati</taxon>
        <taxon>Actinomycetota</taxon>
        <taxon>Actinomycetes</taxon>
        <taxon>Pseudonocardiales</taxon>
        <taxon>Pseudonocardiaceae</taxon>
        <taxon>Kibdelosporangium</taxon>
    </lineage>
</organism>
<evidence type="ECO:0000256" key="4">
    <source>
        <dbReference type="ARBA" id="ARBA00022833"/>
    </source>
</evidence>
<dbReference type="InterPro" id="IPR011765">
    <property type="entry name" value="Pept_M16_N"/>
</dbReference>
<keyword evidence="2" id="KW-0645">Protease</keyword>
<dbReference type="PANTHER" id="PTHR43690">
    <property type="entry name" value="NARDILYSIN"/>
    <property type="match status" value="1"/>
</dbReference>
<keyword evidence="4" id="KW-0862">Zinc</keyword>
<comment type="similarity">
    <text evidence="1">Belongs to the peptidase M16 family.</text>
</comment>
<accession>A0ABS8ZF18</accession>
<dbReference type="Gene3D" id="3.30.830.10">
    <property type="entry name" value="Metalloenzyme, LuxS/M16 peptidase-like"/>
    <property type="match status" value="2"/>
</dbReference>
<feature type="domain" description="Peptidase M16 C-terminal" evidence="7">
    <location>
        <begin position="173"/>
        <end position="352"/>
    </location>
</feature>
<reference evidence="8 9" key="1">
    <citation type="submission" date="2021-12" db="EMBL/GenBank/DDBJ databases">
        <title>Genome sequence of Kibdelosporangium philippinense ATCC 49844.</title>
        <authorList>
            <person name="Fedorov E.A."/>
            <person name="Omeragic M."/>
            <person name="Shalygina K.F."/>
            <person name="Maclea K.S."/>
        </authorList>
    </citation>
    <scope>NUCLEOTIDE SEQUENCE [LARGE SCALE GENOMIC DNA]</scope>
    <source>
        <strain evidence="8 9">ATCC 49844</strain>
    </source>
</reference>